<protein>
    <submittedName>
        <fullName evidence="1">Cyclin-dependent kinases regulatory subunit</fullName>
    </submittedName>
</protein>
<gene>
    <name evidence="1" type="ORF">M6B38_371965</name>
</gene>
<name>A0AAX6GCN3_IRIPA</name>
<organism evidence="1 2">
    <name type="scientific">Iris pallida</name>
    <name type="common">Sweet iris</name>
    <dbReference type="NCBI Taxonomy" id="29817"/>
    <lineage>
        <taxon>Eukaryota</taxon>
        <taxon>Viridiplantae</taxon>
        <taxon>Streptophyta</taxon>
        <taxon>Embryophyta</taxon>
        <taxon>Tracheophyta</taxon>
        <taxon>Spermatophyta</taxon>
        <taxon>Magnoliopsida</taxon>
        <taxon>Liliopsida</taxon>
        <taxon>Asparagales</taxon>
        <taxon>Iridaceae</taxon>
        <taxon>Iridoideae</taxon>
        <taxon>Irideae</taxon>
        <taxon>Iris</taxon>
    </lineage>
</organism>
<reference evidence="1" key="2">
    <citation type="submission" date="2023-04" db="EMBL/GenBank/DDBJ databases">
        <authorList>
            <person name="Bruccoleri R.E."/>
            <person name="Oakeley E.J."/>
            <person name="Faust A.-M."/>
            <person name="Dessus-Babus S."/>
            <person name="Altorfer M."/>
            <person name="Burckhardt D."/>
            <person name="Oertli M."/>
            <person name="Naumann U."/>
            <person name="Petersen F."/>
            <person name="Wong J."/>
        </authorList>
    </citation>
    <scope>NUCLEOTIDE SEQUENCE</scope>
    <source>
        <strain evidence="1">GSM-AAB239-AS_SAM_17_03QT</strain>
        <tissue evidence="1">Leaf</tissue>
    </source>
</reference>
<keyword evidence="2" id="KW-1185">Reference proteome</keyword>
<dbReference type="AlphaFoldDB" id="A0AAX6GCN3"/>
<dbReference type="Proteomes" id="UP001140949">
    <property type="component" value="Unassembled WGS sequence"/>
</dbReference>
<accession>A0AAX6GCN3</accession>
<dbReference type="EMBL" id="JANAVB010020997">
    <property type="protein sequence ID" value="KAJ6826484.1"/>
    <property type="molecule type" value="Genomic_DNA"/>
</dbReference>
<sequence>MWLWMVDRIVDPPSSLLNANCAPLIANANCRYSQSSCTMMSITSCQLVQILSLSNKGSGSSCKEICVRT</sequence>
<evidence type="ECO:0000313" key="2">
    <source>
        <dbReference type="Proteomes" id="UP001140949"/>
    </source>
</evidence>
<reference evidence="1" key="1">
    <citation type="journal article" date="2023" name="GigaByte">
        <title>Genome assembly of the bearded iris, Iris pallida Lam.</title>
        <authorList>
            <person name="Bruccoleri R.E."/>
            <person name="Oakeley E.J."/>
            <person name="Faust A.M.E."/>
            <person name="Altorfer M."/>
            <person name="Dessus-Babus S."/>
            <person name="Burckhardt D."/>
            <person name="Oertli M."/>
            <person name="Naumann U."/>
            <person name="Petersen F."/>
            <person name="Wong J."/>
        </authorList>
    </citation>
    <scope>NUCLEOTIDE SEQUENCE</scope>
    <source>
        <strain evidence="1">GSM-AAB239-AS_SAM_17_03QT</strain>
    </source>
</reference>
<proteinExistence type="predicted"/>
<comment type="caution">
    <text evidence="1">The sequence shown here is derived from an EMBL/GenBank/DDBJ whole genome shotgun (WGS) entry which is preliminary data.</text>
</comment>
<evidence type="ECO:0000313" key="1">
    <source>
        <dbReference type="EMBL" id="KAJ6826484.1"/>
    </source>
</evidence>